<accession>L1J1U4</accession>
<evidence type="ECO:0000256" key="1">
    <source>
        <dbReference type="SAM" id="MobiDB-lite"/>
    </source>
</evidence>
<evidence type="ECO:0000313" key="3">
    <source>
        <dbReference type="EnsemblProtists" id="EKX42486"/>
    </source>
</evidence>
<feature type="region of interest" description="Disordered" evidence="1">
    <location>
        <begin position="1"/>
        <end position="21"/>
    </location>
</feature>
<organism evidence="2">
    <name type="scientific">Guillardia theta (strain CCMP2712)</name>
    <name type="common">Cryptophyte</name>
    <dbReference type="NCBI Taxonomy" id="905079"/>
    <lineage>
        <taxon>Eukaryota</taxon>
        <taxon>Cryptophyceae</taxon>
        <taxon>Pyrenomonadales</taxon>
        <taxon>Geminigeraceae</taxon>
        <taxon>Guillardia</taxon>
    </lineage>
</organism>
<dbReference type="AlphaFoldDB" id="L1J1U4"/>
<reference evidence="2 4" key="1">
    <citation type="journal article" date="2012" name="Nature">
        <title>Algal genomes reveal evolutionary mosaicism and the fate of nucleomorphs.</title>
        <authorList>
            <consortium name="DOE Joint Genome Institute"/>
            <person name="Curtis B.A."/>
            <person name="Tanifuji G."/>
            <person name="Burki F."/>
            <person name="Gruber A."/>
            <person name="Irimia M."/>
            <person name="Maruyama S."/>
            <person name="Arias M.C."/>
            <person name="Ball S.G."/>
            <person name="Gile G.H."/>
            <person name="Hirakawa Y."/>
            <person name="Hopkins J.F."/>
            <person name="Kuo A."/>
            <person name="Rensing S.A."/>
            <person name="Schmutz J."/>
            <person name="Symeonidi A."/>
            <person name="Elias M."/>
            <person name="Eveleigh R.J."/>
            <person name="Herman E.K."/>
            <person name="Klute M.J."/>
            <person name="Nakayama T."/>
            <person name="Obornik M."/>
            <person name="Reyes-Prieto A."/>
            <person name="Armbrust E.V."/>
            <person name="Aves S.J."/>
            <person name="Beiko R.G."/>
            <person name="Coutinho P."/>
            <person name="Dacks J.B."/>
            <person name="Durnford D.G."/>
            <person name="Fast N.M."/>
            <person name="Green B.R."/>
            <person name="Grisdale C.J."/>
            <person name="Hempel F."/>
            <person name="Henrissat B."/>
            <person name="Hoppner M.P."/>
            <person name="Ishida K."/>
            <person name="Kim E."/>
            <person name="Koreny L."/>
            <person name="Kroth P.G."/>
            <person name="Liu Y."/>
            <person name="Malik S.B."/>
            <person name="Maier U.G."/>
            <person name="McRose D."/>
            <person name="Mock T."/>
            <person name="Neilson J.A."/>
            <person name="Onodera N.T."/>
            <person name="Poole A.M."/>
            <person name="Pritham E.J."/>
            <person name="Richards T.A."/>
            <person name="Rocap G."/>
            <person name="Roy S.W."/>
            <person name="Sarai C."/>
            <person name="Schaack S."/>
            <person name="Shirato S."/>
            <person name="Slamovits C.H."/>
            <person name="Spencer D.F."/>
            <person name="Suzuki S."/>
            <person name="Worden A.Z."/>
            <person name="Zauner S."/>
            <person name="Barry K."/>
            <person name="Bell C."/>
            <person name="Bharti A.K."/>
            <person name="Crow J.A."/>
            <person name="Grimwood J."/>
            <person name="Kramer R."/>
            <person name="Lindquist E."/>
            <person name="Lucas S."/>
            <person name="Salamov A."/>
            <person name="McFadden G.I."/>
            <person name="Lane C.E."/>
            <person name="Keeling P.J."/>
            <person name="Gray M.W."/>
            <person name="Grigoriev I.V."/>
            <person name="Archibald J.M."/>
        </authorList>
    </citation>
    <scope>NUCLEOTIDE SEQUENCE</scope>
    <source>
        <strain evidence="2 4">CCMP2712</strain>
    </source>
</reference>
<evidence type="ECO:0000313" key="2">
    <source>
        <dbReference type="EMBL" id="EKX42486.1"/>
    </source>
</evidence>
<protein>
    <submittedName>
        <fullName evidence="2 3">Uncharacterized protein</fullName>
    </submittedName>
</protein>
<dbReference type="Proteomes" id="UP000011087">
    <property type="component" value="Unassembled WGS sequence"/>
</dbReference>
<dbReference type="HOGENOM" id="CLU_075442_0_0_1"/>
<proteinExistence type="predicted"/>
<evidence type="ECO:0000313" key="4">
    <source>
        <dbReference type="Proteomes" id="UP000011087"/>
    </source>
</evidence>
<dbReference type="PaxDb" id="55529-EKX42486"/>
<name>L1J1U4_GUITC</name>
<dbReference type="EnsemblProtists" id="EKX42486">
    <property type="protein sequence ID" value="EKX42486"/>
    <property type="gene ID" value="GUITHDRAFT_111458"/>
</dbReference>
<dbReference type="RefSeq" id="XP_005829466.1">
    <property type="nucleotide sequence ID" value="XM_005829409.1"/>
</dbReference>
<keyword evidence="4" id="KW-1185">Reference proteome</keyword>
<reference evidence="4" key="2">
    <citation type="submission" date="2012-11" db="EMBL/GenBank/DDBJ databases">
        <authorList>
            <person name="Kuo A."/>
            <person name="Curtis B.A."/>
            <person name="Tanifuji G."/>
            <person name="Burki F."/>
            <person name="Gruber A."/>
            <person name="Irimia M."/>
            <person name="Maruyama S."/>
            <person name="Arias M.C."/>
            <person name="Ball S.G."/>
            <person name="Gile G.H."/>
            <person name="Hirakawa Y."/>
            <person name="Hopkins J.F."/>
            <person name="Rensing S.A."/>
            <person name="Schmutz J."/>
            <person name="Symeonidi A."/>
            <person name="Elias M."/>
            <person name="Eveleigh R.J."/>
            <person name="Herman E.K."/>
            <person name="Klute M.J."/>
            <person name="Nakayama T."/>
            <person name="Obornik M."/>
            <person name="Reyes-Prieto A."/>
            <person name="Armbrust E.V."/>
            <person name="Aves S.J."/>
            <person name="Beiko R.G."/>
            <person name="Coutinho P."/>
            <person name="Dacks J.B."/>
            <person name="Durnford D.G."/>
            <person name="Fast N.M."/>
            <person name="Green B.R."/>
            <person name="Grisdale C."/>
            <person name="Hempe F."/>
            <person name="Henrissat B."/>
            <person name="Hoppner M.P."/>
            <person name="Ishida K.-I."/>
            <person name="Kim E."/>
            <person name="Koreny L."/>
            <person name="Kroth P.G."/>
            <person name="Liu Y."/>
            <person name="Malik S.-B."/>
            <person name="Maier U.G."/>
            <person name="McRose D."/>
            <person name="Mock T."/>
            <person name="Neilson J.A."/>
            <person name="Onodera N.T."/>
            <person name="Poole A.M."/>
            <person name="Pritham E.J."/>
            <person name="Richards T.A."/>
            <person name="Rocap G."/>
            <person name="Roy S.W."/>
            <person name="Sarai C."/>
            <person name="Schaack S."/>
            <person name="Shirato S."/>
            <person name="Slamovits C.H."/>
            <person name="Spencer D.F."/>
            <person name="Suzuki S."/>
            <person name="Worden A.Z."/>
            <person name="Zauner S."/>
            <person name="Barry K."/>
            <person name="Bell C."/>
            <person name="Bharti A.K."/>
            <person name="Crow J.A."/>
            <person name="Grimwood J."/>
            <person name="Kramer R."/>
            <person name="Lindquist E."/>
            <person name="Lucas S."/>
            <person name="Salamov A."/>
            <person name="McFadden G.I."/>
            <person name="Lane C.E."/>
            <person name="Keeling P.J."/>
            <person name="Gray M.W."/>
            <person name="Grigoriev I.V."/>
            <person name="Archibald J.M."/>
        </authorList>
    </citation>
    <scope>NUCLEOTIDE SEQUENCE</scope>
    <source>
        <strain evidence="4">CCMP2712</strain>
    </source>
</reference>
<dbReference type="GeneID" id="17299204"/>
<dbReference type="EMBL" id="JH993016">
    <property type="protein sequence ID" value="EKX42486.1"/>
    <property type="molecule type" value="Genomic_DNA"/>
</dbReference>
<gene>
    <name evidence="2" type="ORF">GUITHDRAFT_111458</name>
</gene>
<sequence length="264" mass="30742">MTTGSSDTAADPESPKEPSDPFLARAQKMLGSNSEKVTEVAFWMLQKQTELELVETQLRYYKENNNVLMKKAKQAHELELRNKIQNEESYFKYILSYPTQRCLLQHLFDRVAFNVNLSDEEISRLFDASNVPREGWGLLDYETLPMERIYRMLQSQDLRREMWRRLGLNEDMELPDFTTTGHLHGNLPGDEFFWTPGNFVYLDKNASEVEKRFFREVCNKFDRYLDVFDIDRVPLGELILESKARACSQAAQDSAAVTSKAEPE</sequence>
<reference evidence="3" key="3">
    <citation type="submission" date="2016-03" db="UniProtKB">
        <authorList>
            <consortium name="EnsemblProtists"/>
        </authorList>
    </citation>
    <scope>IDENTIFICATION</scope>
</reference>
<dbReference type="KEGG" id="gtt:GUITHDRAFT_111458"/>